<dbReference type="EMBL" id="JAFHKK010000001">
    <property type="protein sequence ID" value="MBN2963339.1"/>
    <property type="molecule type" value="Genomic_DNA"/>
</dbReference>
<comment type="caution">
    <text evidence="3">The sequence shown here is derived from an EMBL/GenBank/DDBJ whole genome shotgun (WGS) entry which is preliminary data.</text>
</comment>
<gene>
    <name evidence="3" type="ORF">JWV37_00970</name>
</gene>
<accession>A0ABS2WQ35</accession>
<dbReference type="Proteomes" id="UP000703590">
    <property type="component" value="Unassembled WGS sequence"/>
</dbReference>
<evidence type="ECO:0000313" key="3">
    <source>
        <dbReference type="EMBL" id="MBN2963339.1"/>
    </source>
</evidence>
<reference evidence="3 4" key="1">
    <citation type="submission" date="2021-02" db="EMBL/GenBank/DDBJ databases">
        <title>Sulfurospirillum tamanensis sp. nov.</title>
        <authorList>
            <person name="Frolova A."/>
            <person name="Merkel A."/>
            <person name="Slobodkin A."/>
        </authorList>
    </citation>
    <scope>NUCLEOTIDE SEQUENCE [LARGE SCALE GENOMIC DNA]</scope>
    <source>
        <strain evidence="3 4">T05b</strain>
    </source>
</reference>
<feature type="region of interest" description="Disordered" evidence="2">
    <location>
        <begin position="207"/>
        <end position="232"/>
    </location>
</feature>
<keyword evidence="4" id="KW-1185">Reference proteome</keyword>
<dbReference type="InterPro" id="IPR036411">
    <property type="entry name" value="TorD-like_sf"/>
</dbReference>
<protein>
    <submittedName>
        <fullName evidence="3">Molecular chaperone TorD family protein</fullName>
    </submittedName>
</protein>
<keyword evidence="1" id="KW-0143">Chaperone</keyword>
<dbReference type="Gene3D" id="1.10.3480.10">
    <property type="entry name" value="TorD-like"/>
    <property type="match status" value="1"/>
</dbReference>
<proteinExistence type="predicted"/>
<reference evidence="4" key="2">
    <citation type="submission" date="2021-02" db="EMBL/GenBank/DDBJ databases">
        <title>Sulfurospirillum tamanensis sp. nov.</title>
        <authorList>
            <person name="Merkel A.Y."/>
        </authorList>
    </citation>
    <scope>NUCLEOTIDE SEQUENCE [LARGE SCALE GENOMIC DNA]</scope>
    <source>
        <strain evidence="4">T05b</strain>
    </source>
</reference>
<dbReference type="InterPro" id="IPR050289">
    <property type="entry name" value="TorD/DmsD_chaperones"/>
</dbReference>
<dbReference type="SUPFAM" id="SSF89155">
    <property type="entry name" value="TorD-like"/>
    <property type="match status" value="1"/>
</dbReference>
<dbReference type="RefSeq" id="WP_205457770.1">
    <property type="nucleotide sequence ID" value="NZ_JAFHKK010000001.1"/>
</dbReference>
<dbReference type="PANTHER" id="PTHR34227">
    <property type="entry name" value="CHAPERONE PROTEIN YCDY"/>
    <property type="match status" value="1"/>
</dbReference>
<dbReference type="Pfam" id="PF02613">
    <property type="entry name" value="Nitrate_red_del"/>
    <property type="match status" value="1"/>
</dbReference>
<dbReference type="PANTHER" id="PTHR34227:SF11">
    <property type="entry name" value="CHAPERONE PROTEIN TORD"/>
    <property type="match status" value="1"/>
</dbReference>
<dbReference type="InterPro" id="IPR020945">
    <property type="entry name" value="DMSO/NO3_reduct_chaperone"/>
</dbReference>
<evidence type="ECO:0000256" key="1">
    <source>
        <dbReference type="ARBA" id="ARBA00023186"/>
    </source>
</evidence>
<evidence type="ECO:0000313" key="4">
    <source>
        <dbReference type="Proteomes" id="UP000703590"/>
    </source>
</evidence>
<sequence length="249" mass="28150">MIDKTSTNKARALYYGLLSKFLVYSTEANRFEGVDDALAVIGTNPLDEHSGAAAKRVLTTLDTQGTQPLIEEYDALFHAFVGRVIRTSASFYEEGHEAGKKLVEVRGFIAKTKIRRNEATFKDNEDTLPFLLTFMHDLVALSVEGHKEYDNIQHCLFEQIINPFVDEVVEALFTHNKSDVYKDVAILLNAFMEFERLYFEVAKVPKKEAKKTKQELADEQEMQRRAANKAKRDAERAVKASCESGVCDA</sequence>
<name>A0ABS2WQ35_9BACT</name>
<organism evidence="3 4">
    <name type="scientific">Sulfurospirillum tamanense</name>
    <dbReference type="NCBI Taxonomy" id="2813362"/>
    <lineage>
        <taxon>Bacteria</taxon>
        <taxon>Pseudomonadati</taxon>
        <taxon>Campylobacterota</taxon>
        <taxon>Epsilonproteobacteria</taxon>
        <taxon>Campylobacterales</taxon>
        <taxon>Sulfurospirillaceae</taxon>
        <taxon>Sulfurospirillum</taxon>
    </lineage>
</organism>
<evidence type="ECO:0000256" key="2">
    <source>
        <dbReference type="SAM" id="MobiDB-lite"/>
    </source>
</evidence>
<reference evidence="3 4" key="3">
    <citation type="submission" date="2021-02" db="EMBL/GenBank/DDBJ databases">
        <authorList>
            <person name="Merkel A.Y."/>
        </authorList>
    </citation>
    <scope>NUCLEOTIDE SEQUENCE [LARGE SCALE GENOMIC DNA]</scope>
    <source>
        <strain evidence="3 4">T05b</strain>
    </source>
</reference>